<gene>
    <name evidence="2" type="ORF">AKJ50_01480</name>
</gene>
<name>A0A133VFQ3_9EURY</name>
<comment type="caution">
    <text evidence="2">The sequence shown here is derived from an EMBL/GenBank/DDBJ whole genome shotgun (WGS) entry which is preliminary data.</text>
</comment>
<evidence type="ECO:0000313" key="2">
    <source>
        <dbReference type="EMBL" id="KXB05244.1"/>
    </source>
</evidence>
<sequence length="208" mass="23523">MFEVDSVKKKELEIKLQNLEAHSNPKPELEQYMTPGDIAASLLYLAYSHGSIKGKKVYDLGCGTGRLAIGAALLGAEKVVGIEIDEEALEVAKRNARQSNVDVKWVCADVGKIDVPEFNSVIQNPPFGVQKKGADMVFLKKAIQLGKEVYSIHKAVLKNRDFISEQVKEQGGKITHRIEKEFHIPGQFKFHTRKIYRFKVDLYRIIRR</sequence>
<feature type="domain" description="Methyltransferase small" evidence="1">
    <location>
        <begin position="39"/>
        <end position="137"/>
    </location>
</feature>
<dbReference type="InterPro" id="IPR051720">
    <property type="entry name" value="rRNA_MeTrfase/Polyamine_Synth"/>
</dbReference>
<reference evidence="2 3" key="1">
    <citation type="journal article" date="2016" name="Sci. Rep.">
        <title>Metabolic traits of an uncultured archaeal lineage -MSBL1- from brine pools of the Red Sea.</title>
        <authorList>
            <person name="Mwirichia R."/>
            <person name="Alam I."/>
            <person name="Rashid M."/>
            <person name="Vinu M."/>
            <person name="Ba-Alawi W."/>
            <person name="Anthony Kamau A."/>
            <person name="Kamanda Ngugi D."/>
            <person name="Goker M."/>
            <person name="Klenk H.P."/>
            <person name="Bajic V."/>
            <person name="Stingl U."/>
        </authorList>
    </citation>
    <scope>NUCLEOTIDE SEQUENCE [LARGE SCALE GENOMIC DNA]</scope>
    <source>
        <strain evidence="2">SCGC-AAA382A13</strain>
    </source>
</reference>
<dbReference type="SUPFAM" id="SSF53335">
    <property type="entry name" value="S-adenosyl-L-methionine-dependent methyltransferases"/>
    <property type="match status" value="1"/>
</dbReference>
<proteinExistence type="predicted"/>
<organism evidence="2 3">
    <name type="scientific">candidate division MSBL1 archaeon SCGC-AAA382A13</name>
    <dbReference type="NCBI Taxonomy" id="1698279"/>
    <lineage>
        <taxon>Archaea</taxon>
        <taxon>Methanobacteriati</taxon>
        <taxon>Methanobacteriota</taxon>
        <taxon>candidate division MSBL1</taxon>
    </lineage>
</organism>
<dbReference type="Pfam" id="PF05175">
    <property type="entry name" value="MTS"/>
    <property type="match status" value="1"/>
</dbReference>
<dbReference type="CDD" id="cd02440">
    <property type="entry name" value="AdoMet_MTases"/>
    <property type="match status" value="1"/>
</dbReference>
<keyword evidence="3" id="KW-1185">Reference proteome</keyword>
<protein>
    <recommendedName>
        <fullName evidence="1">Methyltransferase small domain-containing protein</fullName>
    </recommendedName>
</protein>
<dbReference type="Gene3D" id="3.40.50.150">
    <property type="entry name" value="Vaccinia Virus protein VP39"/>
    <property type="match status" value="1"/>
</dbReference>
<dbReference type="PANTHER" id="PTHR23290">
    <property type="entry name" value="RRNA N6-ADENOSINE-METHYLTRANSFERASE METTL5"/>
    <property type="match status" value="1"/>
</dbReference>
<dbReference type="EMBL" id="LHYD01000024">
    <property type="protein sequence ID" value="KXB05244.1"/>
    <property type="molecule type" value="Genomic_DNA"/>
</dbReference>
<dbReference type="PRINTS" id="PR00507">
    <property type="entry name" value="N12N6MTFRASE"/>
</dbReference>
<evidence type="ECO:0000259" key="1">
    <source>
        <dbReference type="Pfam" id="PF05175"/>
    </source>
</evidence>
<dbReference type="InterPro" id="IPR007848">
    <property type="entry name" value="Small_mtfrase_dom"/>
</dbReference>
<dbReference type="Proteomes" id="UP000070311">
    <property type="component" value="Unassembled WGS sequence"/>
</dbReference>
<accession>A0A133VFQ3</accession>
<dbReference type="PANTHER" id="PTHR23290:SF0">
    <property type="entry name" value="RRNA N6-ADENOSINE-METHYLTRANSFERASE METTL5"/>
    <property type="match status" value="1"/>
</dbReference>
<dbReference type="GO" id="GO:0016740">
    <property type="term" value="F:transferase activity"/>
    <property type="evidence" value="ECO:0007669"/>
    <property type="project" value="UniProtKB-ARBA"/>
</dbReference>
<dbReference type="InterPro" id="IPR029063">
    <property type="entry name" value="SAM-dependent_MTases_sf"/>
</dbReference>
<dbReference type="AlphaFoldDB" id="A0A133VFQ3"/>
<evidence type="ECO:0000313" key="3">
    <source>
        <dbReference type="Proteomes" id="UP000070311"/>
    </source>
</evidence>